<feature type="domain" description="F-box" evidence="2">
    <location>
        <begin position="49"/>
        <end position="95"/>
    </location>
</feature>
<dbReference type="PANTHER" id="PTHR15526">
    <property type="entry name" value="MUSKELIN"/>
    <property type="match status" value="1"/>
</dbReference>
<dbReference type="InterPro" id="IPR032675">
    <property type="entry name" value="LRR_dom_sf"/>
</dbReference>
<evidence type="ECO:0000259" key="2">
    <source>
        <dbReference type="PROSITE" id="PS50181"/>
    </source>
</evidence>
<reference evidence="3" key="1">
    <citation type="submission" date="2021-05" db="EMBL/GenBank/DDBJ databases">
        <authorList>
            <person name="Alioto T."/>
            <person name="Alioto T."/>
            <person name="Gomez Garrido J."/>
        </authorList>
    </citation>
    <scope>NUCLEOTIDE SEQUENCE</scope>
</reference>
<dbReference type="Gene3D" id="3.80.10.10">
    <property type="entry name" value="Ribonuclease Inhibitor"/>
    <property type="match status" value="1"/>
</dbReference>
<dbReference type="PANTHER" id="PTHR15526:SF5">
    <property type="entry name" value="MUSKELIN"/>
    <property type="match status" value="1"/>
</dbReference>
<dbReference type="PROSITE" id="PS50181">
    <property type="entry name" value="FBOX"/>
    <property type="match status" value="1"/>
</dbReference>
<dbReference type="AlphaFoldDB" id="A0A8D8M619"/>
<dbReference type="Gene3D" id="1.20.1280.50">
    <property type="match status" value="1"/>
</dbReference>
<dbReference type="InterPro" id="IPR001810">
    <property type="entry name" value="F-box_dom"/>
</dbReference>
<protein>
    <submittedName>
        <fullName evidence="3">Muskelin</fullName>
    </submittedName>
</protein>
<dbReference type="InterPro" id="IPR015915">
    <property type="entry name" value="Kelch-typ_b-propeller"/>
</dbReference>
<organism evidence="3">
    <name type="scientific">Cacopsylla melanoneura</name>
    <dbReference type="NCBI Taxonomy" id="428564"/>
    <lineage>
        <taxon>Eukaryota</taxon>
        <taxon>Metazoa</taxon>
        <taxon>Ecdysozoa</taxon>
        <taxon>Arthropoda</taxon>
        <taxon>Hexapoda</taxon>
        <taxon>Insecta</taxon>
        <taxon>Pterygota</taxon>
        <taxon>Neoptera</taxon>
        <taxon>Paraneoptera</taxon>
        <taxon>Hemiptera</taxon>
        <taxon>Sternorrhyncha</taxon>
        <taxon>Psylloidea</taxon>
        <taxon>Psyllidae</taxon>
        <taxon>Psyllinae</taxon>
        <taxon>Cacopsylla</taxon>
    </lineage>
</organism>
<evidence type="ECO:0000313" key="3">
    <source>
        <dbReference type="EMBL" id="CAG6618618.1"/>
    </source>
</evidence>
<proteinExistence type="predicted"/>
<dbReference type="Gene3D" id="2.120.10.80">
    <property type="entry name" value="Kelch-type beta propeller"/>
    <property type="match status" value="1"/>
</dbReference>
<dbReference type="InterPro" id="IPR011043">
    <property type="entry name" value="Gal_Oxase/kelch_b-propeller"/>
</dbReference>
<evidence type="ECO:0000256" key="1">
    <source>
        <dbReference type="SAM" id="MobiDB-lite"/>
    </source>
</evidence>
<dbReference type="InterPro" id="IPR036047">
    <property type="entry name" value="F-box-like_dom_sf"/>
</dbReference>
<feature type="region of interest" description="Disordered" evidence="1">
    <location>
        <begin position="506"/>
        <end position="534"/>
    </location>
</feature>
<dbReference type="InterPro" id="IPR052456">
    <property type="entry name" value="CTLH_complex_component"/>
</dbReference>
<dbReference type="SUPFAM" id="SSF52047">
    <property type="entry name" value="RNI-like"/>
    <property type="match status" value="1"/>
</dbReference>
<dbReference type="GO" id="GO:0005737">
    <property type="term" value="C:cytoplasm"/>
    <property type="evidence" value="ECO:0007669"/>
    <property type="project" value="TreeGrafter"/>
</dbReference>
<dbReference type="SUPFAM" id="SSF81383">
    <property type="entry name" value="F-box domain"/>
    <property type="match status" value="1"/>
</dbReference>
<dbReference type="SUPFAM" id="SSF50965">
    <property type="entry name" value="Galactose oxidase, central domain"/>
    <property type="match status" value="1"/>
</dbReference>
<sequence>MGDTTATCIMDHKETCSKNLDLKRSLSGEIDHGVKKKFKTDDSWSSSPMRSVTDLSDDVLLILLSHIPHNDLINLGRTCRRLDGIVRDWTLWKTIDSHDYPIRMTQLKEFIPYILDCTEEVKLSFQEERLVPGAMDGDPELIKNHDCIVCLAMFLSHLNQHCSLTSLCLEYVTLDARKCQIQTFPPTLKKFSLAHSKLVNISSDVSYFYGFDTHFPNIEVLDLSWCNWFTPHSLIALSKSKNLQELYLQGCRKIKNCVPYTSLSVRFGFKALKILDLRFTYISDSEVSIIYDLPCLNRLYLAAPSPNRLEEFSISDRSITMLCTSSPRIQGGYDQLPNQFVRNANASVRLLLVPPAAAVNNEANVKVTKSFHTLVVTGYPSITDITLRHAAACLSGLKLLDVRGSSCTPDAIAQFRLARPEVTLLAGPDPEPAHPPSLVFDPPSPIPLLPGLRVVLHRIENQPVVAVNVNMRGNGEIAVEVGRNNNNNNNNLPSLSLPSLGGGLSLSPPLRLPSSPASQAQQSPSSAASSNPAGAASGLVTVGVTYELIYSGLYAYHIPTSSWEQITPDSNCTHNRQPALKSRAGHSMLFHPELRKLYIFAGQRNKEYLNDFISYNVDTHDIENIQESVKVKGDSSGSNQGLPASGFTRRATIDPILNEIYVLSGLSKEKEKREETVQNSFWVYQMSRNQWSCVYKNENSGENYWTKMSTVEPCPRFAHQLVYDSVNKVHYLFGGNPGKACSPRLRLDDFWCLSLCRPTRDQVLAQVRLLVRKAKFQELSLSNRLSALEYLQTSLSELIDHDDKEQSLEVNNVNITRLIDYCCRAIQSPDSRR</sequence>
<dbReference type="EMBL" id="HBUF01043005">
    <property type="protein sequence ID" value="CAG6618618.1"/>
    <property type="molecule type" value="Transcribed_RNA"/>
</dbReference>
<name>A0A8D8M619_9HEMI</name>
<dbReference type="Pfam" id="PF12937">
    <property type="entry name" value="F-box-like"/>
    <property type="match status" value="1"/>
</dbReference>
<accession>A0A8D8M619</accession>